<dbReference type="Proteomes" id="UP000220340">
    <property type="component" value="Unassembled WGS sequence"/>
</dbReference>
<dbReference type="Gene3D" id="3.90.550.10">
    <property type="entry name" value="Spore Coat Polysaccharide Biosynthesis Protein SpsA, Chain A"/>
    <property type="match status" value="1"/>
</dbReference>
<proteinExistence type="inferred from homology"/>
<evidence type="ECO:0000313" key="4">
    <source>
        <dbReference type="Proteomes" id="UP000220340"/>
    </source>
</evidence>
<evidence type="ECO:0000256" key="1">
    <source>
        <dbReference type="ARBA" id="ARBA00006739"/>
    </source>
</evidence>
<dbReference type="PANTHER" id="PTHR48090:SF7">
    <property type="entry name" value="RFBJ PROTEIN"/>
    <property type="match status" value="1"/>
</dbReference>
<comment type="similarity">
    <text evidence="1">Belongs to the glycosyltransferase 2 family.</text>
</comment>
<protein>
    <submittedName>
        <fullName evidence="3">Glycosyltransferase family 2 protein</fullName>
    </submittedName>
</protein>
<organism evidence="3 4">
    <name type="scientific">Mycolicibacterium diernhoferi</name>
    <dbReference type="NCBI Taxonomy" id="1801"/>
    <lineage>
        <taxon>Bacteria</taxon>
        <taxon>Bacillati</taxon>
        <taxon>Actinomycetota</taxon>
        <taxon>Actinomycetes</taxon>
        <taxon>Mycobacteriales</taxon>
        <taxon>Mycobacteriaceae</taxon>
        <taxon>Mycolicibacterium</taxon>
    </lineage>
</organism>
<dbReference type="SUPFAM" id="SSF53448">
    <property type="entry name" value="Nucleotide-diphospho-sugar transferases"/>
    <property type="match status" value="1"/>
</dbReference>
<dbReference type="InterPro" id="IPR050256">
    <property type="entry name" value="Glycosyltransferase_2"/>
</dbReference>
<keyword evidence="3" id="KW-0808">Transferase</keyword>
<dbReference type="EMBL" id="PDCR01000002">
    <property type="protein sequence ID" value="PEG56277.1"/>
    <property type="molecule type" value="Genomic_DNA"/>
</dbReference>
<feature type="domain" description="Glycosyltransferase 2-like" evidence="2">
    <location>
        <begin position="5"/>
        <end position="129"/>
    </location>
</feature>
<accession>A0A2A7P0Y2</accession>
<dbReference type="AlphaFoldDB" id="A0A2A7P0Y2"/>
<gene>
    <name evidence="3" type="ORF">CRI78_01780</name>
</gene>
<dbReference type="Pfam" id="PF00535">
    <property type="entry name" value="Glycos_transf_2"/>
    <property type="match status" value="1"/>
</dbReference>
<dbReference type="OrthoDB" id="5243838at2"/>
<evidence type="ECO:0000313" key="3">
    <source>
        <dbReference type="EMBL" id="PEG56277.1"/>
    </source>
</evidence>
<reference evidence="3 4" key="1">
    <citation type="submission" date="2017-10" db="EMBL/GenBank/DDBJ databases">
        <title>The new phylogeny of genus Mycobacterium.</title>
        <authorList>
            <person name="Tortoli E."/>
            <person name="Trovato A."/>
            <person name="Cirillo D.M."/>
        </authorList>
    </citation>
    <scope>NUCLEOTIDE SEQUENCE [LARGE SCALE GENOMIC DNA]</scope>
    <source>
        <strain evidence="3 4">IP141170001</strain>
    </source>
</reference>
<dbReference type="GO" id="GO:0016740">
    <property type="term" value="F:transferase activity"/>
    <property type="evidence" value="ECO:0007669"/>
    <property type="project" value="UniProtKB-KW"/>
</dbReference>
<evidence type="ECO:0000259" key="2">
    <source>
        <dbReference type="Pfam" id="PF00535"/>
    </source>
</evidence>
<dbReference type="PANTHER" id="PTHR48090">
    <property type="entry name" value="UNDECAPRENYL-PHOSPHATE 4-DEOXY-4-FORMAMIDO-L-ARABINOSE TRANSFERASE-RELATED"/>
    <property type="match status" value="1"/>
</dbReference>
<sequence>MVLLSIVMPVYNESETVASALDRVLAVDYPCPVELIVVDDGSTDGTRNILADYASRGVTVLLQPFNRGKGSAVTRGARKATGTHMLILDADLEYHPSDIPSLLAPVLSGIADHVFGSRVFGFNTRFPSFRFAVGGRLTTLGANLLFDSCLTDMHTCLKLIPVQHFRSLRLSESGFGLDTEMTAALLRSGIRPYEVPVTYNGRTASEGKKISWWDGVECLRLLAAARLRKPPGLPVGPFATGANVVAFVAPADGGDGLLSDESAQVARVAP</sequence>
<dbReference type="CDD" id="cd04179">
    <property type="entry name" value="DPM_DPG-synthase_like"/>
    <property type="match status" value="1"/>
</dbReference>
<dbReference type="InterPro" id="IPR001173">
    <property type="entry name" value="Glyco_trans_2-like"/>
</dbReference>
<keyword evidence="4" id="KW-1185">Reference proteome</keyword>
<comment type="caution">
    <text evidence="3">The sequence shown here is derived from an EMBL/GenBank/DDBJ whole genome shotgun (WGS) entry which is preliminary data.</text>
</comment>
<name>A0A2A7P0Y2_9MYCO</name>
<dbReference type="InterPro" id="IPR029044">
    <property type="entry name" value="Nucleotide-diphossugar_trans"/>
</dbReference>